<dbReference type="InterPro" id="IPR000073">
    <property type="entry name" value="AB_hydrolase_1"/>
</dbReference>
<feature type="domain" description="AB hydrolase-1" evidence="1">
    <location>
        <begin position="31"/>
        <end position="265"/>
    </location>
</feature>
<proteinExistence type="predicted"/>
<keyword evidence="2" id="KW-0378">Hydrolase</keyword>
<evidence type="ECO:0000259" key="1">
    <source>
        <dbReference type="Pfam" id="PF12697"/>
    </source>
</evidence>
<keyword evidence="3" id="KW-1185">Reference proteome</keyword>
<evidence type="ECO:0000313" key="2">
    <source>
        <dbReference type="EMBL" id="QXN88094.1"/>
    </source>
</evidence>
<dbReference type="GO" id="GO:0016787">
    <property type="term" value="F:hydrolase activity"/>
    <property type="evidence" value="ECO:0007669"/>
    <property type="project" value="UniProtKB-KW"/>
</dbReference>
<name>A0ABX8REQ3_NOCIO</name>
<gene>
    <name evidence="2" type="ORF">KV110_20945</name>
</gene>
<dbReference type="Pfam" id="PF12697">
    <property type="entry name" value="Abhydrolase_6"/>
    <property type="match status" value="1"/>
</dbReference>
<protein>
    <submittedName>
        <fullName evidence="2">Alpha/beta hydrolase</fullName>
    </submittedName>
</protein>
<sequence>MTRTSSVDAHTLDVPGAHLYYEVRGSGPLVALVGAPMDAAAFAPLAELLATEYTVLTTDPRGHKNSVLDDPEQDSTPQLRADDLARLITHLDAGPAVVFGSSGGAVTTLALVQARPDLVTIAIAHEPPLHRVLADHDELRSRAADLVATYASGDVLGAWRKFFANANIEMPEPALHEMFGGDRDPAQVASERYWYLHEIQGTNWWEPDLGTLRATPVRLVAGIGADSTGQFCDHTTRALAAQLGIEPTLFPGAHVGFVDDPAGFATRLREVLR</sequence>
<reference evidence="2 3" key="1">
    <citation type="submission" date="2021-07" db="EMBL/GenBank/DDBJ databases">
        <title>Whole Genome Sequence of Nocardia Iowensis.</title>
        <authorList>
            <person name="Lamm A."/>
            <person name="Collins-Fairclough A.M."/>
            <person name="Bunk B."/>
            <person name="Sproer C."/>
        </authorList>
    </citation>
    <scope>NUCLEOTIDE SEQUENCE [LARGE SCALE GENOMIC DNA]</scope>
    <source>
        <strain evidence="2 3">NRRL 5646</strain>
    </source>
</reference>
<accession>A0ABX8REQ3</accession>
<dbReference type="EMBL" id="CP078145">
    <property type="protein sequence ID" value="QXN88094.1"/>
    <property type="molecule type" value="Genomic_DNA"/>
</dbReference>
<organism evidence="2 3">
    <name type="scientific">Nocardia iowensis</name>
    <dbReference type="NCBI Taxonomy" id="204891"/>
    <lineage>
        <taxon>Bacteria</taxon>
        <taxon>Bacillati</taxon>
        <taxon>Actinomycetota</taxon>
        <taxon>Actinomycetes</taxon>
        <taxon>Mycobacteriales</taxon>
        <taxon>Nocardiaceae</taxon>
        <taxon>Nocardia</taxon>
    </lineage>
</organism>
<dbReference type="Proteomes" id="UP000694257">
    <property type="component" value="Chromosome"/>
</dbReference>
<evidence type="ECO:0000313" key="3">
    <source>
        <dbReference type="Proteomes" id="UP000694257"/>
    </source>
</evidence>
<dbReference type="RefSeq" id="WP_218468978.1">
    <property type="nucleotide sequence ID" value="NZ_BAABJN010000008.1"/>
</dbReference>